<protein>
    <submittedName>
        <fullName evidence="1">Uncharacterized protein</fullName>
    </submittedName>
</protein>
<accession>A0ABT8F9Z2</accession>
<dbReference type="Proteomes" id="UP001168552">
    <property type="component" value="Unassembled WGS sequence"/>
</dbReference>
<reference evidence="1" key="1">
    <citation type="submission" date="2023-06" db="EMBL/GenBank/DDBJ databases">
        <title>Cytophagales bacterium Strain LB-30, isolated from soil.</title>
        <authorList>
            <person name="Liu B."/>
        </authorList>
    </citation>
    <scope>NUCLEOTIDE SEQUENCE</scope>
    <source>
        <strain evidence="1">LB-30</strain>
    </source>
</reference>
<sequence>MPIIRCSEQKRLTLDEFYKEFIPDKVKTFADVGTPMLNVLKLLNETFKETKIYGLTSHATLLLLNEDSSLSPWFVALNGLEGEYYIEYAMTPDKQPWTNAKIKGGTKSLAELKKLIVIAMTESGGWTDSKELDKLYNDLTKN</sequence>
<proteinExistence type="predicted"/>
<dbReference type="EMBL" id="JAUHJS010000013">
    <property type="protein sequence ID" value="MDN4167103.1"/>
    <property type="molecule type" value="Genomic_DNA"/>
</dbReference>
<keyword evidence="2" id="KW-1185">Reference proteome</keyword>
<organism evidence="1 2">
    <name type="scientific">Shiella aurantiaca</name>
    <dbReference type="NCBI Taxonomy" id="3058365"/>
    <lineage>
        <taxon>Bacteria</taxon>
        <taxon>Pseudomonadati</taxon>
        <taxon>Bacteroidota</taxon>
        <taxon>Cytophagia</taxon>
        <taxon>Cytophagales</taxon>
        <taxon>Shiellaceae</taxon>
        <taxon>Shiella</taxon>
    </lineage>
</organism>
<dbReference type="RefSeq" id="WP_320005640.1">
    <property type="nucleotide sequence ID" value="NZ_JAUHJS010000013.1"/>
</dbReference>
<comment type="caution">
    <text evidence="1">The sequence shown here is derived from an EMBL/GenBank/DDBJ whole genome shotgun (WGS) entry which is preliminary data.</text>
</comment>
<name>A0ABT8F9Z2_9BACT</name>
<gene>
    <name evidence="1" type="ORF">QWY31_16450</name>
</gene>
<evidence type="ECO:0000313" key="1">
    <source>
        <dbReference type="EMBL" id="MDN4167103.1"/>
    </source>
</evidence>
<evidence type="ECO:0000313" key="2">
    <source>
        <dbReference type="Proteomes" id="UP001168552"/>
    </source>
</evidence>